<keyword evidence="2 6" id="KW-0349">Heme</keyword>
<proteinExistence type="predicted"/>
<dbReference type="RefSeq" id="WP_096341552.1">
    <property type="nucleotide sequence ID" value="NZ_NWMW01000001.1"/>
</dbReference>
<dbReference type="GO" id="GO:0020037">
    <property type="term" value="F:heme binding"/>
    <property type="evidence" value="ECO:0007669"/>
    <property type="project" value="InterPro"/>
</dbReference>
<dbReference type="PANTHER" id="PTHR33751:SF9">
    <property type="entry name" value="CYTOCHROME C4"/>
    <property type="match status" value="1"/>
</dbReference>
<dbReference type="Pfam" id="PF00034">
    <property type="entry name" value="Cytochrom_C"/>
    <property type="match status" value="1"/>
</dbReference>
<evidence type="ECO:0000259" key="8">
    <source>
        <dbReference type="PROSITE" id="PS51007"/>
    </source>
</evidence>
<name>A0A2A4B1T5_9SPHN</name>
<comment type="caution">
    <text evidence="9">The sequence shown here is derived from an EMBL/GenBank/DDBJ whole genome shotgun (WGS) entry which is preliminary data.</text>
</comment>
<accession>A0A2A4B1T5</accession>
<organism evidence="9 10">
    <name type="scientific">Sphingomonas spermidinifaciens</name>
    <dbReference type="NCBI Taxonomy" id="1141889"/>
    <lineage>
        <taxon>Bacteria</taxon>
        <taxon>Pseudomonadati</taxon>
        <taxon>Pseudomonadota</taxon>
        <taxon>Alphaproteobacteria</taxon>
        <taxon>Sphingomonadales</taxon>
        <taxon>Sphingomonadaceae</taxon>
        <taxon>Sphingomonas</taxon>
    </lineage>
</organism>
<feature type="domain" description="Cytochrome c" evidence="8">
    <location>
        <begin position="70"/>
        <end position="156"/>
    </location>
</feature>
<evidence type="ECO:0000256" key="1">
    <source>
        <dbReference type="ARBA" id="ARBA00022448"/>
    </source>
</evidence>
<feature type="signal peptide" evidence="7">
    <location>
        <begin position="1"/>
        <end position="25"/>
    </location>
</feature>
<dbReference type="GO" id="GO:0009055">
    <property type="term" value="F:electron transfer activity"/>
    <property type="evidence" value="ECO:0007669"/>
    <property type="project" value="InterPro"/>
</dbReference>
<evidence type="ECO:0000313" key="9">
    <source>
        <dbReference type="EMBL" id="PCD03153.1"/>
    </source>
</evidence>
<dbReference type="PROSITE" id="PS51007">
    <property type="entry name" value="CYTC"/>
    <property type="match status" value="3"/>
</dbReference>
<keyword evidence="5 6" id="KW-0408">Iron</keyword>
<dbReference type="SUPFAM" id="SSF46626">
    <property type="entry name" value="Cytochrome c"/>
    <property type="match status" value="3"/>
</dbReference>
<feature type="chain" id="PRO_5012856328" evidence="7">
    <location>
        <begin position="26"/>
        <end position="345"/>
    </location>
</feature>
<keyword evidence="4" id="KW-0249">Electron transport</keyword>
<dbReference type="InterPro" id="IPR050597">
    <property type="entry name" value="Cytochrome_c_Oxidase_Subunit"/>
</dbReference>
<dbReference type="InterPro" id="IPR036909">
    <property type="entry name" value="Cyt_c-like_dom_sf"/>
</dbReference>
<dbReference type="Pfam" id="PF13442">
    <property type="entry name" value="Cytochrome_CBB3"/>
    <property type="match status" value="1"/>
</dbReference>
<evidence type="ECO:0000313" key="10">
    <source>
        <dbReference type="Proteomes" id="UP000218366"/>
    </source>
</evidence>
<keyword evidence="3 6" id="KW-0479">Metal-binding</keyword>
<evidence type="ECO:0000256" key="3">
    <source>
        <dbReference type="ARBA" id="ARBA00022723"/>
    </source>
</evidence>
<sequence>MTIRITWKRVLLALLAIFAAGMAFAWSGLFQVAASSGHWKVTEWFLHWVMRNSVKTYSALQTPEVVRDDRGLVSAAGHFKQACASCHGAPGQRPNPVMQKATPPAPDLTVNARQWTDRQLFWILEHGVKYSGMPAWGAEKRPDEVRRMVAFVRRLPTMTTAQYRALTETTTVPPVTGLRPGLIESCAGCHGVDGRGRGPDVPVLAGQKVAYLEGALRRYAAGHRASAVMRVAAAALSPMEMRVLARHYAAMPGLRDVALPATHPILTEGRRDDQLPACASCHAPNKAYPLIAGQKATYVADRLTHWRGDEKIVDARKPSATMPVIARRIPEEQIEPLARALAGAE</sequence>
<dbReference type="Proteomes" id="UP000218366">
    <property type="component" value="Unassembled WGS sequence"/>
</dbReference>
<evidence type="ECO:0000256" key="2">
    <source>
        <dbReference type="ARBA" id="ARBA00022617"/>
    </source>
</evidence>
<gene>
    <name evidence="9" type="ORF">COC42_01660</name>
</gene>
<dbReference type="OrthoDB" id="9773456at2"/>
<dbReference type="AlphaFoldDB" id="A0A2A4B1T5"/>
<dbReference type="PANTHER" id="PTHR33751">
    <property type="entry name" value="CBB3-TYPE CYTOCHROME C OXIDASE SUBUNIT FIXP"/>
    <property type="match status" value="1"/>
</dbReference>
<evidence type="ECO:0000256" key="5">
    <source>
        <dbReference type="ARBA" id="ARBA00023004"/>
    </source>
</evidence>
<keyword evidence="10" id="KW-1185">Reference proteome</keyword>
<dbReference type="GO" id="GO:0046872">
    <property type="term" value="F:metal ion binding"/>
    <property type="evidence" value="ECO:0007669"/>
    <property type="project" value="UniProtKB-KW"/>
</dbReference>
<evidence type="ECO:0000256" key="6">
    <source>
        <dbReference type="PROSITE-ProRule" id="PRU00433"/>
    </source>
</evidence>
<protein>
    <submittedName>
        <fullName evidence="9">Cytochrome C</fullName>
    </submittedName>
</protein>
<evidence type="ECO:0000256" key="7">
    <source>
        <dbReference type="SAM" id="SignalP"/>
    </source>
</evidence>
<feature type="domain" description="Cytochrome c" evidence="8">
    <location>
        <begin position="173"/>
        <end position="252"/>
    </location>
</feature>
<dbReference type="Gene3D" id="1.10.760.10">
    <property type="entry name" value="Cytochrome c-like domain"/>
    <property type="match status" value="3"/>
</dbReference>
<keyword evidence="7" id="KW-0732">Signal</keyword>
<keyword evidence="1" id="KW-0813">Transport</keyword>
<feature type="domain" description="Cytochrome c" evidence="8">
    <location>
        <begin position="248"/>
        <end position="345"/>
    </location>
</feature>
<evidence type="ECO:0000256" key="4">
    <source>
        <dbReference type="ARBA" id="ARBA00022982"/>
    </source>
</evidence>
<dbReference type="EMBL" id="NWMW01000001">
    <property type="protein sequence ID" value="PCD03153.1"/>
    <property type="molecule type" value="Genomic_DNA"/>
</dbReference>
<reference evidence="9 10" key="1">
    <citation type="submission" date="2017-09" db="EMBL/GenBank/DDBJ databases">
        <title>Sphingomonas spermidinifaciens 9NM-10, whole genome shotgun sequence.</title>
        <authorList>
            <person name="Feng G."/>
            <person name="Zhu H."/>
        </authorList>
    </citation>
    <scope>NUCLEOTIDE SEQUENCE [LARGE SCALE GENOMIC DNA]</scope>
    <source>
        <strain evidence="9 10">9NM-10</strain>
    </source>
</reference>
<dbReference type="InterPro" id="IPR009056">
    <property type="entry name" value="Cyt_c-like_dom"/>
</dbReference>